<organism evidence="8 9">
    <name type="scientific">Perkinsus chesapeaki</name>
    <name type="common">Clam parasite</name>
    <name type="synonym">Perkinsus andrewsi</name>
    <dbReference type="NCBI Taxonomy" id="330153"/>
    <lineage>
        <taxon>Eukaryota</taxon>
        <taxon>Sar</taxon>
        <taxon>Alveolata</taxon>
        <taxon>Perkinsozoa</taxon>
        <taxon>Perkinsea</taxon>
        <taxon>Perkinsida</taxon>
        <taxon>Perkinsidae</taxon>
        <taxon>Perkinsus</taxon>
    </lineage>
</organism>
<dbReference type="InterPro" id="IPR024929">
    <property type="entry name" value="GNL2_CP_dom"/>
</dbReference>
<evidence type="ECO:0000313" key="9">
    <source>
        <dbReference type="Proteomes" id="UP000591131"/>
    </source>
</evidence>
<dbReference type="FunFam" id="3.40.50.300:FF:000559">
    <property type="entry name" value="Nuclear/nucleolar GTPase 2"/>
    <property type="match status" value="1"/>
</dbReference>
<feature type="region of interest" description="Disordered" evidence="6">
    <location>
        <begin position="1"/>
        <end position="49"/>
    </location>
</feature>
<evidence type="ECO:0000313" key="8">
    <source>
        <dbReference type="EMBL" id="KAF4661919.1"/>
    </source>
</evidence>
<feature type="compositionally biased region" description="Low complexity" evidence="6">
    <location>
        <begin position="555"/>
        <end position="566"/>
    </location>
</feature>
<dbReference type="GO" id="GO:0005525">
    <property type="term" value="F:GTP binding"/>
    <property type="evidence" value="ECO:0007669"/>
    <property type="project" value="UniProtKB-KW"/>
</dbReference>
<feature type="compositionally biased region" description="Acidic residues" evidence="6">
    <location>
        <begin position="579"/>
        <end position="589"/>
    </location>
</feature>
<dbReference type="InterPro" id="IPR012971">
    <property type="entry name" value="NOG2_N_dom"/>
</dbReference>
<dbReference type="InterPro" id="IPR030378">
    <property type="entry name" value="G_CP_dom"/>
</dbReference>
<feature type="compositionally biased region" description="Basic and acidic residues" evidence="6">
    <location>
        <begin position="178"/>
        <end position="199"/>
    </location>
</feature>
<evidence type="ECO:0000256" key="6">
    <source>
        <dbReference type="SAM" id="MobiDB-lite"/>
    </source>
</evidence>
<accession>A0A7J6LRK4</accession>
<dbReference type="PANTHER" id="PTHR11089:SF9">
    <property type="entry name" value="NUCLEOLAR GTP-BINDING PROTEIN 2"/>
    <property type="match status" value="1"/>
</dbReference>
<dbReference type="PROSITE" id="PS51721">
    <property type="entry name" value="G_CP"/>
    <property type="match status" value="1"/>
</dbReference>
<reference evidence="8 9" key="1">
    <citation type="submission" date="2020-04" db="EMBL/GenBank/DDBJ databases">
        <title>Perkinsus chesapeaki whole genome sequence.</title>
        <authorList>
            <person name="Bogema D.R."/>
        </authorList>
    </citation>
    <scope>NUCLEOTIDE SEQUENCE [LARGE SCALE GENOMIC DNA]</scope>
    <source>
        <strain evidence="8">ATCC PRA-425</strain>
    </source>
</reference>
<evidence type="ECO:0000256" key="3">
    <source>
        <dbReference type="ARBA" id="ARBA00023134"/>
    </source>
</evidence>
<proteinExistence type="inferred from homology"/>
<sequence>MAKETKHKSVGGAKSRAQGKAFNPGNASTNPDRKTGSSAPGFMRSKNTIRRLNMYSQKLKKADLNKRKIQPTGPARIAPDRRWFGNTRVLSQQKLQKFREEIGQSVNDPFQVVLKSSKLPMSLLTEGQNETEQPRGKVARKNLLAVEPFEKTFGSTKTRKRPRLSTSSMEEMANKASRMAEEYDPSKDKSSEENRVMRDEEHTVVNEEVFKKGTSRRIWQELYKVVDSSDVILEIIDARDPMGTRCQKLEREIRRTHPNKHIVLILNKCDLIPTWATKRWVQVLSKEFPTLAFHASVTNPFGKSALFQLLRQFAQLLKERKHVSVGMIGYPNVGKSSVINALKRKKVCKAAPVPGETKVWQYVALTKRIYLIDCPGIVPATSDDFKQDCAKILKGVVRPERVENPSNYIDEVLSRAKREDIITKYSLPNDFQWTDGDDFLTQLAKQMGKLRKGGEADIETTARIVLYDWQKGRIPYFELPPKEGGDEEEEDEVKEEEINVTEGDDGKQTITIHQDLSTIDEALGEGAAADDDDEEEEADKPPSKAPSKGTKAVTAAEAASAAAAASAEEEVDWDKLQEDFDQQEEEEEE</sequence>
<evidence type="ECO:0000256" key="2">
    <source>
        <dbReference type="ARBA" id="ARBA00022741"/>
    </source>
</evidence>
<keyword evidence="9" id="KW-1185">Reference proteome</keyword>
<feature type="compositionally biased region" description="Acidic residues" evidence="6">
    <location>
        <begin position="485"/>
        <end position="503"/>
    </location>
</feature>
<protein>
    <recommendedName>
        <fullName evidence="5">Nucleolar GTP-binding protein 2</fullName>
    </recommendedName>
</protein>
<dbReference type="Proteomes" id="UP000591131">
    <property type="component" value="Unassembled WGS sequence"/>
</dbReference>
<evidence type="ECO:0000256" key="4">
    <source>
        <dbReference type="ARBA" id="ARBA00023242"/>
    </source>
</evidence>
<comment type="subcellular location">
    <subcellularLocation>
        <location evidence="1 5">Nucleus</location>
        <location evidence="1 5">Nucleolus</location>
    </subcellularLocation>
</comment>
<feature type="domain" description="CP-type G" evidence="7">
    <location>
        <begin position="219"/>
        <end position="380"/>
    </location>
</feature>
<dbReference type="Pfam" id="PF01926">
    <property type="entry name" value="MMR_HSR1"/>
    <property type="match status" value="1"/>
</dbReference>
<feature type="compositionally biased region" description="Polar residues" evidence="6">
    <location>
        <begin position="508"/>
        <end position="517"/>
    </location>
</feature>
<dbReference type="PRINTS" id="PR00326">
    <property type="entry name" value="GTP1OBG"/>
</dbReference>
<keyword evidence="2 5" id="KW-0547">Nucleotide-binding</keyword>
<dbReference type="Gene3D" id="3.40.50.300">
    <property type="entry name" value="P-loop containing nucleotide triphosphate hydrolases"/>
    <property type="match status" value="1"/>
</dbReference>
<dbReference type="GO" id="GO:0005730">
    <property type="term" value="C:nucleolus"/>
    <property type="evidence" value="ECO:0007669"/>
    <property type="project" value="UniProtKB-SubCell"/>
</dbReference>
<comment type="function">
    <text evidence="5">GTPase that associates with pre-60S ribosomal subunits in the nucleolus and is required for their nuclear export and maturation.</text>
</comment>
<evidence type="ECO:0000259" key="7">
    <source>
        <dbReference type="PROSITE" id="PS51721"/>
    </source>
</evidence>
<dbReference type="CDD" id="cd01858">
    <property type="entry name" value="NGP_1"/>
    <property type="match status" value="1"/>
</dbReference>
<feature type="region of interest" description="Disordered" evidence="6">
    <location>
        <begin position="154"/>
        <end position="199"/>
    </location>
</feature>
<dbReference type="PANTHER" id="PTHR11089">
    <property type="entry name" value="GTP-BINDING PROTEIN-RELATED"/>
    <property type="match status" value="1"/>
</dbReference>
<dbReference type="OrthoDB" id="444945at2759"/>
<dbReference type="AlphaFoldDB" id="A0A7J6LRK4"/>
<dbReference type="InterPro" id="IPR023179">
    <property type="entry name" value="GTP-bd_ortho_bundle_sf"/>
</dbReference>
<dbReference type="Gene3D" id="1.10.1580.10">
    <property type="match status" value="1"/>
</dbReference>
<dbReference type="EMBL" id="JAAPAO010000362">
    <property type="protein sequence ID" value="KAF4661919.1"/>
    <property type="molecule type" value="Genomic_DNA"/>
</dbReference>
<evidence type="ECO:0000256" key="5">
    <source>
        <dbReference type="RuleBase" id="RU364023"/>
    </source>
</evidence>
<comment type="similarity">
    <text evidence="5">Belongs to the TRAFAC class YlqF/YawG GTPase family. NOG2 subfamily.</text>
</comment>
<name>A0A7J6LRK4_PERCH</name>
<dbReference type="InterPro" id="IPR050755">
    <property type="entry name" value="TRAFAC_YlqF/YawG_RiboMat"/>
</dbReference>
<keyword evidence="3 5" id="KW-0342">GTP-binding</keyword>
<gene>
    <name evidence="8" type="primary">GNL2</name>
    <name evidence="8" type="ORF">FOL47_006491</name>
</gene>
<dbReference type="InterPro" id="IPR006073">
    <property type="entry name" value="GTP-bd"/>
</dbReference>
<comment type="caution">
    <text evidence="8">The sequence shown here is derived from an EMBL/GenBank/DDBJ whole genome shotgun (WGS) entry which is preliminary data.</text>
</comment>
<feature type="region of interest" description="Disordered" evidence="6">
    <location>
        <begin position="478"/>
        <end position="589"/>
    </location>
</feature>
<dbReference type="Pfam" id="PF08153">
    <property type="entry name" value="NGP1NT"/>
    <property type="match status" value="1"/>
</dbReference>
<feature type="compositionally biased region" description="Acidic residues" evidence="6">
    <location>
        <begin position="528"/>
        <end position="538"/>
    </location>
</feature>
<dbReference type="InterPro" id="IPR027417">
    <property type="entry name" value="P-loop_NTPase"/>
</dbReference>
<evidence type="ECO:0000256" key="1">
    <source>
        <dbReference type="ARBA" id="ARBA00004604"/>
    </source>
</evidence>
<keyword evidence="4 5" id="KW-0539">Nucleus</keyword>
<dbReference type="SUPFAM" id="SSF52540">
    <property type="entry name" value="P-loop containing nucleoside triphosphate hydrolases"/>
    <property type="match status" value="1"/>
</dbReference>